<dbReference type="EMBL" id="CM055099">
    <property type="protein sequence ID" value="KAJ7548012.1"/>
    <property type="molecule type" value="Genomic_DNA"/>
</dbReference>
<evidence type="ECO:0000313" key="1">
    <source>
        <dbReference type="EMBL" id="KAJ7548012.1"/>
    </source>
</evidence>
<comment type="caution">
    <text evidence="1">The sequence shown here is derived from an EMBL/GenBank/DDBJ whole genome shotgun (WGS) entry which is preliminary data.</text>
</comment>
<dbReference type="Proteomes" id="UP001162992">
    <property type="component" value="Chromosome 8"/>
</dbReference>
<sequence length="598" mass="62541">MGEKTEIGRQLLCNWLLYIVILGSSIAISTCTLKPTYRLSVFLESSSILPQTEGAVCSSKSGVSSQLVQFQHEAKGLIPYGLSSSVLEQRVQESHLGGGSLAHAMATMAGSGIGTGNRPTQSVDQSLTRETKVGQDYLTNQRQQGGSLGGVLGLSLPNLAQEGNMSSAPADQIQPPPAKKPPSKRSSTKDRHIKVEGRGRRIRMPALCAARIFQLTRELGHKSDGETIEWLLHQSEPSIIAATGTGTIPALASSLGGSLRSSSGLSAGRSFTLRGSLGLEGVGQGVLDPAGARMEQQLLVKAGWEGNEERFVQAAGRDMDTGRQRGSTLGHDAIVGFQHEGLLGAASEMGEDMGDVDSPDGNFRRRPRGLLSILKDDSESERAMRPSGRHESQMQGLAQSGSSNLMPAAAMWAMAPTMAGISSTSAMPGAIWMLPVSANASTPGIMAGPSDQIWTFPSGAPGGSMYRMAAPAGASIQLGPPSGGHSQSATNHMMPLTQMLPGGVTLVPRMNLPAGLGLDLQGGHLGHMQLSSMMMQPGSQQLHGPGPALGPLGGESHLGMLAALNAYSRSVSSHEQQHSAGLVRHQDDNGDDTLRPGR</sequence>
<organism evidence="1 2">
    <name type="scientific">Diphasiastrum complanatum</name>
    <name type="common">Issler's clubmoss</name>
    <name type="synonym">Lycopodium complanatum</name>
    <dbReference type="NCBI Taxonomy" id="34168"/>
    <lineage>
        <taxon>Eukaryota</taxon>
        <taxon>Viridiplantae</taxon>
        <taxon>Streptophyta</taxon>
        <taxon>Embryophyta</taxon>
        <taxon>Tracheophyta</taxon>
        <taxon>Lycopodiopsida</taxon>
        <taxon>Lycopodiales</taxon>
        <taxon>Lycopodiaceae</taxon>
        <taxon>Lycopodioideae</taxon>
        <taxon>Diphasiastrum</taxon>
    </lineage>
</organism>
<gene>
    <name evidence="1" type="ORF">O6H91_08G113500</name>
</gene>
<name>A0ACC2D229_DIPCM</name>
<keyword evidence="2" id="KW-1185">Reference proteome</keyword>
<reference evidence="2" key="1">
    <citation type="journal article" date="2024" name="Proc. Natl. Acad. Sci. U.S.A.">
        <title>Extraordinary preservation of gene collinearity over three hundred million years revealed in homosporous lycophytes.</title>
        <authorList>
            <person name="Li C."/>
            <person name="Wickell D."/>
            <person name="Kuo L.Y."/>
            <person name="Chen X."/>
            <person name="Nie B."/>
            <person name="Liao X."/>
            <person name="Peng D."/>
            <person name="Ji J."/>
            <person name="Jenkins J."/>
            <person name="Williams M."/>
            <person name="Shu S."/>
            <person name="Plott C."/>
            <person name="Barry K."/>
            <person name="Rajasekar S."/>
            <person name="Grimwood J."/>
            <person name="Han X."/>
            <person name="Sun S."/>
            <person name="Hou Z."/>
            <person name="He W."/>
            <person name="Dai G."/>
            <person name="Sun C."/>
            <person name="Schmutz J."/>
            <person name="Leebens-Mack J.H."/>
            <person name="Li F.W."/>
            <person name="Wang L."/>
        </authorList>
    </citation>
    <scope>NUCLEOTIDE SEQUENCE [LARGE SCALE GENOMIC DNA]</scope>
    <source>
        <strain evidence="2">cv. PW_Plant_1</strain>
    </source>
</reference>
<evidence type="ECO:0000313" key="2">
    <source>
        <dbReference type="Proteomes" id="UP001162992"/>
    </source>
</evidence>
<protein>
    <submittedName>
        <fullName evidence="1">Uncharacterized protein</fullName>
    </submittedName>
</protein>
<proteinExistence type="predicted"/>
<accession>A0ACC2D229</accession>